<dbReference type="Proteomes" id="UP000321393">
    <property type="component" value="Unassembled WGS sequence"/>
</dbReference>
<proteinExistence type="predicted"/>
<evidence type="ECO:0000313" key="1">
    <source>
        <dbReference type="EMBL" id="KAA0058867.1"/>
    </source>
</evidence>
<comment type="caution">
    <text evidence="1">The sequence shown here is derived from an EMBL/GenBank/DDBJ whole genome shotgun (WGS) entry which is preliminary data.</text>
</comment>
<dbReference type="OrthoDB" id="1934442at2759"/>
<reference evidence="1 2" key="1">
    <citation type="submission" date="2019-08" db="EMBL/GenBank/DDBJ databases">
        <title>Draft genome sequences of two oriental melons (Cucumis melo L. var makuwa).</title>
        <authorList>
            <person name="Kwon S.-Y."/>
        </authorList>
    </citation>
    <scope>NUCLEOTIDE SEQUENCE [LARGE SCALE GENOMIC DNA]</scope>
    <source>
        <strain evidence="2">cv. SW 3</strain>
        <tissue evidence="1">Leaf</tissue>
    </source>
</reference>
<evidence type="ECO:0000313" key="2">
    <source>
        <dbReference type="Proteomes" id="UP000321393"/>
    </source>
</evidence>
<dbReference type="InterPro" id="IPR004242">
    <property type="entry name" value="Transposase_21"/>
</dbReference>
<evidence type="ECO:0008006" key="3">
    <source>
        <dbReference type="Google" id="ProtNLM"/>
    </source>
</evidence>
<protein>
    <recommendedName>
        <fullName evidence="3">Transposase</fullName>
    </recommendedName>
</protein>
<dbReference type="AlphaFoldDB" id="A0A5A7UW00"/>
<organism evidence="1 2">
    <name type="scientific">Cucumis melo var. makuwa</name>
    <name type="common">Oriental melon</name>
    <dbReference type="NCBI Taxonomy" id="1194695"/>
    <lineage>
        <taxon>Eukaryota</taxon>
        <taxon>Viridiplantae</taxon>
        <taxon>Streptophyta</taxon>
        <taxon>Embryophyta</taxon>
        <taxon>Tracheophyta</taxon>
        <taxon>Spermatophyta</taxon>
        <taxon>Magnoliopsida</taxon>
        <taxon>eudicotyledons</taxon>
        <taxon>Gunneridae</taxon>
        <taxon>Pentapetalae</taxon>
        <taxon>rosids</taxon>
        <taxon>fabids</taxon>
        <taxon>Cucurbitales</taxon>
        <taxon>Cucurbitaceae</taxon>
        <taxon>Benincaseae</taxon>
        <taxon>Cucumis</taxon>
    </lineage>
</organism>
<sequence>MKWHKDKRVETDDVLRHPADIEGWKHFDSEFSNFASEPRNVRLGLGLDGFNQFGQMSTSYSMWPVVLLPYNLSPWKCMKEIKIFMSLLIPDFRSSGREIDVYLQPFIEELKELWTFGDMPDVMHIEKNICDNLIGTLLNVEGKTTDTTNAQLDL</sequence>
<gene>
    <name evidence="1" type="ORF">E6C27_scaffold98G00300</name>
</gene>
<dbReference type="Pfam" id="PF02992">
    <property type="entry name" value="Transposase_21"/>
    <property type="match status" value="1"/>
</dbReference>
<accession>A0A5A7UW00</accession>
<dbReference type="PANTHER" id="PTHR10775">
    <property type="entry name" value="OS08G0208400 PROTEIN"/>
    <property type="match status" value="1"/>
</dbReference>
<dbReference type="EMBL" id="SSTE01006658">
    <property type="protein sequence ID" value="KAA0058867.1"/>
    <property type="molecule type" value="Genomic_DNA"/>
</dbReference>
<dbReference type="PANTHER" id="PTHR10775:SF185">
    <property type="entry name" value="OS08G0208400 PROTEIN"/>
    <property type="match status" value="1"/>
</dbReference>
<name>A0A5A7UW00_CUCMM</name>